<keyword evidence="4" id="KW-1185">Reference proteome</keyword>
<dbReference type="InterPro" id="IPR013783">
    <property type="entry name" value="Ig-like_fold"/>
</dbReference>
<dbReference type="EMBL" id="FOKA01000010">
    <property type="protein sequence ID" value="SFB22136.1"/>
    <property type="molecule type" value="Genomic_DNA"/>
</dbReference>
<dbReference type="AlphaFoldDB" id="A0A1I0ZAK5"/>
<evidence type="ECO:0000313" key="3">
    <source>
        <dbReference type="EMBL" id="SFB22136.1"/>
    </source>
</evidence>
<organism evidence="3 4">
    <name type="scientific">Cellulomonas marina</name>
    <dbReference type="NCBI Taxonomy" id="988821"/>
    <lineage>
        <taxon>Bacteria</taxon>
        <taxon>Bacillati</taxon>
        <taxon>Actinomycetota</taxon>
        <taxon>Actinomycetes</taxon>
        <taxon>Micrococcales</taxon>
        <taxon>Cellulomonadaceae</taxon>
        <taxon>Cellulomonas</taxon>
    </lineage>
</organism>
<name>A0A1I0ZAK5_9CELL</name>
<accession>A0A1I0ZAK5</accession>
<dbReference type="Gene3D" id="2.60.40.10">
    <property type="entry name" value="Immunoglobulins"/>
    <property type="match status" value="1"/>
</dbReference>
<evidence type="ECO:0000313" key="4">
    <source>
        <dbReference type="Proteomes" id="UP000199012"/>
    </source>
</evidence>
<dbReference type="Proteomes" id="UP000199012">
    <property type="component" value="Unassembled WGS sequence"/>
</dbReference>
<evidence type="ECO:0000259" key="2">
    <source>
        <dbReference type="PROSITE" id="PS50093"/>
    </source>
</evidence>
<proteinExistence type="predicted"/>
<feature type="region of interest" description="Disordered" evidence="1">
    <location>
        <begin position="38"/>
        <end position="57"/>
    </location>
</feature>
<gene>
    <name evidence="3" type="ORF">SAMN05421867_11055</name>
</gene>
<dbReference type="STRING" id="988821.SAMN05421867_11055"/>
<dbReference type="InterPro" id="IPR035986">
    <property type="entry name" value="PKD_dom_sf"/>
</dbReference>
<dbReference type="InterPro" id="IPR000601">
    <property type="entry name" value="PKD_dom"/>
</dbReference>
<dbReference type="SUPFAM" id="SSF49299">
    <property type="entry name" value="PKD domain"/>
    <property type="match status" value="1"/>
</dbReference>
<dbReference type="GO" id="GO:0005975">
    <property type="term" value="P:carbohydrate metabolic process"/>
    <property type="evidence" value="ECO:0007669"/>
    <property type="project" value="UniProtKB-ARBA"/>
</dbReference>
<feature type="domain" description="PKD" evidence="2">
    <location>
        <begin position="181"/>
        <end position="227"/>
    </location>
</feature>
<reference evidence="3 4" key="1">
    <citation type="submission" date="2016-10" db="EMBL/GenBank/DDBJ databases">
        <authorList>
            <person name="de Groot N.N."/>
        </authorList>
    </citation>
    <scope>NUCLEOTIDE SEQUENCE [LARGE SCALE GENOMIC DNA]</scope>
    <source>
        <strain evidence="3 4">CGMCC 4.6945</strain>
    </source>
</reference>
<protein>
    <recommendedName>
        <fullName evidence="2">PKD domain-containing protein</fullName>
    </recommendedName>
</protein>
<evidence type="ECO:0000256" key="1">
    <source>
        <dbReference type="SAM" id="MobiDB-lite"/>
    </source>
</evidence>
<dbReference type="Pfam" id="PF00801">
    <property type="entry name" value="PKD"/>
    <property type="match status" value="1"/>
</dbReference>
<sequence length="267" mass="27992">MSRAVFTGVVLMLLVTSVDSDVFGKAARESIDVWGGRAARGGQHPVATSPSQERETHPGGLCYGAGATLLDQPTQCPPGRQAQALPCADDETVVPPSWSRPAGSTGRWTLDNGWLCRADAAAVPVLTEADFRRLPLPAPTAATQPATGDVLVNMPLVLTVDPAPATLTTTLLGRTVEVQATPTSWTWAFGDGTAPLTTTSPGHTWPHADVTHTFTTAGPATVRCTTTWTGRYRVAGTSTWLDVQGTATTSADLPTRTVVERTAHLTG</sequence>
<dbReference type="PROSITE" id="PS50093">
    <property type="entry name" value="PKD"/>
    <property type="match status" value="1"/>
</dbReference>